<dbReference type="EMBL" id="AZDA01000005">
    <property type="protein sequence ID" value="KRK40703.1"/>
    <property type="molecule type" value="Genomic_DNA"/>
</dbReference>
<dbReference type="PANTHER" id="PTHR47478">
    <property type="match status" value="1"/>
</dbReference>
<dbReference type="InterPro" id="IPR023214">
    <property type="entry name" value="HAD_sf"/>
</dbReference>
<dbReference type="RefSeq" id="WP_057903361.1">
    <property type="nucleotide sequence ID" value="NZ_AZDA01000005.1"/>
</dbReference>
<dbReference type="AlphaFoldDB" id="A0A0R1H2Q0"/>
<organism evidence="1 2">
    <name type="scientific">Loigolactobacillus bifermentans DSM 20003</name>
    <dbReference type="NCBI Taxonomy" id="1423726"/>
    <lineage>
        <taxon>Bacteria</taxon>
        <taxon>Bacillati</taxon>
        <taxon>Bacillota</taxon>
        <taxon>Bacilli</taxon>
        <taxon>Lactobacillales</taxon>
        <taxon>Lactobacillaceae</taxon>
        <taxon>Loigolactobacillus</taxon>
    </lineage>
</organism>
<evidence type="ECO:0000313" key="2">
    <source>
        <dbReference type="Proteomes" id="UP000051461"/>
    </source>
</evidence>
<dbReference type="InterPro" id="IPR036412">
    <property type="entry name" value="HAD-like_sf"/>
</dbReference>
<dbReference type="SFLD" id="SFLDG01129">
    <property type="entry name" value="C1.5:_HAD__Beta-PGM__Phosphata"/>
    <property type="match status" value="1"/>
</dbReference>
<gene>
    <name evidence="1" type="ORF">FC07_GL002995</name>
</gene>
<dbReference type="Gene3D" id="1.10.150.240">
    <property type="entry name" value="Putative phosphatase, domain 2"/>
    <property type="match status" value="1"/>
</dbReference>
<accession>A0A0R1H2Q0</accession>
<dbReference type="SFLD" id="SFLDS00003">
    <property type="entry name" value="Haloacid_Dehalogenase"/>
    <property type="match status" value="1"/>
</dbReference>
<dbReference type="InterPro" id="IPR023198">
    <property type="entry name" value="PGP-like_dom2"/>
</dbReference>
<name>A0A0R1H2Q0_9LACO</name>
<dbReference type="NCBIfam" id="TIGR02254">
    <property type="entry name" value="YjjG_YfnB"/>
    <property type="match status" value="1"/>
</dbReference>
<comment type="caution">
    <text evidence="1">The sequence shown here is derived from an EMBL/GenBank/DDBJ whole genome shotgun (WGS) entry which is preliminary data.</text>
</comment>
<dbReference type="InterPro" id="IPR052550">
    <property type="entry name" value="Pyrimidine_5'-ntase_YjjG"/>
</dbReference>
<dbReference type="Gene3D" id="3.40.50.1000">
    <property type="entry name" value="HAD superfamily/HAD-like"/>
    <property type="match status" value="1"/>
</dbReference>
<protein>
    <submittedName>
        <fullName evidence="1">HAD superfamily phosphatase</fullName>
    </submittedName>
</protein>
<dbReference type="OrthoDB" id="9802350at2"/>
<dbReference type="STRING" id="1423726.FC07_GL002995"/>
<dbReference type="SUPFAM" id="SSF56784">
    <property type="entry name" value="HAD-like"/>
    <property type="match status" value="1"/>
</dbReference>
<evidence type="ECO:0000313" key="1">
    <source>
        <dbReference type="EMBL" id="KRK40703.1"/>
    </source>
</evidence>
<keyword evidence="2" id="KW-1185">Reference proteome</keyword>
<dbReference type="GO" id="GO:0008253">
    <property type="term" value="F:5'-nucleotidase activity"/>
    <property type="evidence" value="ECO:0007669"/>
    <property type="project" value="InterPro"/>
</dbReference>
<dbReference type="NCBIfam" id="TIGR01549">
    <property type="entry name" value="HAD-SF-IA-v1"/>
    <property type="match status" value="1"/>
</dbReference>
<dbReference type="PANTHER" id="PTHR47478:SF1">
    <property type="entry name" value="PYRIMIDINE 5'-NUCLEOTIDASE YJJG"/>
    <property type="match status" value="1"/>
</dbReference>
<reference evidence="1 2" key="1">
    <citation type="journal article" date="2015" name="Genome Announc.">
        <title>Expanding the biotechnology potential of lactobacilli through comparative genomics of 213 strains and associated genera.</title>
        <authorList>
            <person name="Sun Z."/>
            <person name="Harris H.M."/>
            <person name="McCann A."/>
            <person name="Guo C."/>
            <person name="Argimon S."/>
            <person name="Zhang W."/>
            <person name="Yang X."/>
            <person name="Jeffery I.B."/>
            <person name="Cooney J.C."/>
            <person name="Kagawa T.F."/>
            <person name="Liu W."/>
            <person name="Song Y."/>
            <person name="Salvetti E."/>
            <person name="Wrobel A."/>
            <person name="Rasinkangas P."/>
            <person name="Parkhill J."/>
            <person name="Rea M.C."/>
            <person name="O'Sullivan O."/>
            <person name="Ritari J."/>
            <person name="Douillard F.P."/>
            <person name="Paul Ross R."/>
            <person name="Yang R."/>
            <person name="Briner A.E."/>
            <person name="Felis G.E."/>
            <person name="de Vos W.M."/>
            <person name="Barrangou R."/>
            <person name="Klaenhammer T.R."/>
            <person name="Caufield P.W."/>
            <person name="Cui Y."/>
            <person name="Zhang H."/>
            <person name="O'Toole P.W."/>
        </authorList>
    </citation>
    <scope>NUCLEOTIDE SEQUENCE [LARGE SCALE GENOMIC DNA]</scope>
    <source>
        <strain evidence="1 2">DSM 20003</strain>
    </source>
</reference>
<proteinExistence type="predicted"/>
<dbReference type="InterPro" id="IPR041492">
    <property type="entry name" value="HAD_2"/>
</dbReference>
<sequence length="233" mass="26575">MRYQNVIFDLDDTLLDFQAGENKGLQQVLTHYHFPDLHQAAAVYRKINLSKWERIEQGEAKEPLLVERFSDLFARYGMPDEGVQAEKRYRRCLNENYAVMTGALALLQQLKQAHVNLFAGTNGFDFTQRNRLNHTGFAPYFTDIFVSESVGYEKPSPHFFETILNQYPNMTTANTVMVGDRLQSDIRGAGAVHLDSIWLNQQHQTNTTPYHPTYEVADLAQIGSLVTAKNGDL</sequence>
<dbReference type="Proteomes" id="UP000051461">
    <property type="component" value="Unassembled WGS sequence"/>
</dbReference>
<dbReference type="InterPro" id="IPR011951">
    <property type="entry name" value="HAD-SF_hydro_IA_YjjG/PynA"/>
</dbReference>
<dbReference type="PATRIC" id="fig|1423726.3.peg.3109"/>
<dbReference type="Pfam" id="PF13419">
    <property type="entry name" value="HAD_2"/>
    <property type="match status" value="1"/>
</dbReference>
<dbReference type="InterPro" id="IPR006439">
    <property type="entry name" value="HAD-SF_hydro_IA"/>
</dbReference>